<dbReference type="InterPro" id="IPR037914">
    <property type="entry name" value="SpoVT-AbrB_sf"/>
</dbReference>
<feature type="domain" description="SpoVT-AbrB" evidence="1">
    <location>
        <begin position="7"/>
        <end position="52"/>
    </location>
</feature>
<feature type="non-terminal residue" evidence="2">
    <location>
        <position position="52"/>
    </location>
</feature>
<dbReference type="Gene3D" id="2.10.260.10">
    <property type="match status" value="1"/>
</dbReference>
<evidence type="ECO:0000313" key="3">
    <source>
        <dbReference type="Proteomes" id="UP000580051"/>
    </source>
</evidence>
<reference evidence="2 3" key="1">
    <citation type="journal article" date="2020" name="Front. Microbiol.">
        <title>Single-cell genomics of novel Actinobacteria with the Wood-Ljungdahl pathway discovered in a serpentinizing system.</title>
        <authorList>
            <person name="Merino N."/>
            <person name="Kawai M."/>
            <person name="Boyd E.S."/>
            <person name="Colman D.R."/>
            <person name="McGlynn S.E."/>
            <person name="Nealson K.H."/>
            <person name="Kurokawa K."/>
            <person name="Hongoh Y."/>
        </authorList>
    </citation>
    <scope>NUCLEOTIDE SEQUENCE [LARGE SCALE GENOMIC DNA]</scope>
    <source>
        <strain evidence="2 3">S06</strain>
    </source>
</reference>
<sequence>MKTVKVRKIGNSYGITLPKEVVERYHLLEGETVQIIEGQDGFTVTPYDAEFL</sequence>
<dbReference type="GO" id="GO:0003677">
    <property type="term" value="F:DNA binding"/>
    <property type="evidence" value="ECO:0007669"/>
    <property type="project" value="InterPro"/>
</dbReference>
<dbReference type="Proteomes" id="UP000580051">
    <property type="component" value="Unassembled WGS sequence"/>
</dbReference>
<dbReference type="Pfam" id="PF04014">
    <property type="entry name" value="MazE_antitoxin"/>
    <property type="match status" value="1"/>
</dbReference>
<evidence type="ECO:0000313" key="2">
    <source>
        <dbReference type="EMBL" id="GFP21100.1"/>
    </source>
</evidence>
<gene>
    <name evidence="2" type="ORF">HKBW3S06_00326</name>
</gene>
<dbReference type="RefSeq" id="WP_176226240.1">
    <property type="nucleotide sequence ID" value="NZ_BLRV01000017.1"/>
</dbReference>
<name>A0A6V8NP41_9ACTN</name>
<organism evidence="2 3">
    <name type="scientific">Candidatus Hakubella thermalkaliphila</name>
    <dbReference type="NCBI Taxonomy" id="2754717"/>
    <lineage>
        <taxon>Bacteria</taxon>
        <taxon>Bacillati</taxon>
        <taxon>Actinomycetota</taxon>
        <taxon>Actinomycetota incertae sedis</taxon>
        <taxon>Candidatus Hakubellales</taxon>
        <taxon>Candidatus Hakubellaceae</taxon>
        <taxon>Candidatus Hakubella</taxon>
    </lineage>
</organism>
<dbReference type="InterPro" id="IPR007159">
    <property type="entry name" value="SpoVT-AbrB_dom"/>
</dbReference>
<dbReference type="SMART" id="SM00966">
    <property type="entry name" value="SpoVT_AbrB"/>
    <property type="match status" value="1"/>
</dbReference>
<comment type="caution">
    <text evidence="2">The sequence shown here is derived from an EMBL/GenBank/DDBJ whole genome shotgun (WGS) entry which is preliminary data.</text>
</comment>
<proteinExistence type="predicted"/>
<dbReference type="EMBL" id="BLRV01000017">
    <property type="protein sequence ID" value="GFP21100.1"/>
    <property type="molecule type" value="Genomic_DNA"/>
</dbReference>
<accession>A0A6V8NP41</accession>
<protein>
    <recommendedName>
        <fullName evidence="1">SpoVT-AbrB domain-containing protein</fullName>
    </recommendedName>
</protein>
<dbReference type="AlphaFoldDB" id="A0A6V8NP41"/>
<evidence type="ECO:0000259" key="1">
    <source>
        <dbReference type="SMART" id="SM00966"/>
    </source>
</evidence>
<dbReference type="SUPFAM" id="SSF89447">
    <property type="entry name" value="AbrB/MazE/MraZ-like"/>
    <property type="match status" value="1"/>
</dbReference>